<gene>
    <name evidence="1" type="ORF">H8B09_19210</name>
</gene>
<dbReference type="Gene3D" id="3.80.10.10">
    <property type="entry name" value="Ribonuclease Inhibitor"/>
    <property type="match status" value="1"/>
</dbReference>
<dbReference type="EMBL" id="JACXZA010000005">
    <property type="protein sequence ID" value="MBD3920903.1"/>
    <property type="molecule type" value="Genomic_DNA"/>
</dbReference>
<accession>A0ABR8MY78</accession>
<keyword evidence="2" id="KW-1185">Reference proteome</keyword>
<name>A0ABR8MY78_9BACL</name>
<dbReference type="Proteomes" id="UP000609346">
    <property type="component" value="Unassembled WGS sequence"/>
</dbReference>
<proteinExistence type="predicted"/>
<protein>
    <submittedName>
        <fullName evidence="1">Uncharacterized protein</fullName>
    </submittedName>
</protein>
<sequence length="309" mass="35708">MLEELELEESRFAELTHIEEQYNSLQLVNQLDDKVDIEALTEHLRQLEGIDRVKSLTINWNSSLSNLRVLRAFTNLEYLSIYGHQIKSLDGVELFSKGEFIRIHTHKNRRRDLSQLSQAEVKRMLLHVERTEDFSAVAGCKELQTIDIYHSSIEPNLLEWKDVPLESIYFKSCKFKELGNTAATERLIEINVLGCRNLERFTGDNSIIKRMIVDSCKKLDLSTLRMFENLEWLTVNSCTQAMNLTEIGGLQHAKHISFILSNVEVDLINLKEYFPTIESLHVSGMNKEYGVQLKQLNLDVTITSDSFEL</sequence>
<dbReference type="RefSeq" id="WP_224753785.1">
    <property type="nucleotide sequence ID" value="NZ_JACXZA010000005.1"/>
</dbReference>
<evidence type="ECO:0000313" key="1">
    <source>
        <dbReference type="EMBL" id="MBD3920903.1"/>
    </source>
</evidence>
<dbReference type="InterPro" id="IPR032675">
    <property type="entry name" value="LRR_dom_sf"/>
</dbReference>
<organism evidence="1 2">
    <name type="scientific">Paenibacillus terricola</name>
    <dbReference type="NCBI Taxonomy" id="2763503"/>
    <lineage>
        <taxon>Bacteria</taxon>
        <taxon>Bacillati</taxon>
        <taxon>Bacillota</taxon>
        <taxon>Bacilli</taxon>
        <taxon>Bacillales</taxon>
        <taxon>Paenibacillaceae</taxon>
        <taxon>Paenibacillus</taxon>
    </lineage>
</organism>
<dbReference type="SUPFAM" id="SSF52058">
    <property type="entry name" value="L domain-like"/>
    <property type="match status" value="1"/>
</dbReference>
<reference evidence="1 2" key="1">
    <citation type="submission" date="2020-09" db="EMBL/GenBank/DDBJ databases">
        <title>Paenibacillus sp. strain PR3 16S rRNA gene Genome sequencing and assembly.</title>
        <authorList>
            <person name="Kim J."/>
        </authorList>
    </citation>
    <scope>NUCLEOTIDE SEQUENCE [LARGE SCALE GENOMIC DNA]</scope>
    <source>
        <strain evidence="1 2">PR3</strain>
    </source>
</reference>
<evidence type="ECO:0000313" key="2">
    <source>
        <dbReference type="Proteomes" id="UP000609346"/>
    </source>
</evidence>
<comment type="caution">
    <text evidence="1">The sequence shown here is derived from an EMBL/GenBank/DDBJ whole genome shotgun (WGS) entry which is preliminary data.</text>
</comment>